<keyword evidence="2" id="KW-1185">Reference proteome</keyword>
<reference evidence="1 2" key="1">
    <citation type="submission" date="2015-01" db="EMBL/GenBank/DDBJ databases">
        <title>Evolution of Trichinella species and genotypes.</title>
        <authorList>
            <person name="Korhonen P.K."/>
            <person name="Edoardo P."/>
            <person name="Giuseppe L.R."/>
            <person name="Gasser R.B."/>
        </authorList>
    </citation>
    <scope>NUCLEOTIDE SEQUENCE [LARGE SCALE GENOMIC DNA]</scope>
    <source>
        <strain evidence="1">ISS2496</strain>
    </source>
</reference>
<gene>
    <name evidence="1" type="ORF">T12_8930</name>
</gene>
<protein>
    <submittedName>
        <fullName evidence="1">Uncharacterized protein</fullName>
    </submittedName>
</protein>
<accession>A0A0V0YST0</accession>
<sequence length="100" mass="10694">MSLFAPIHCACSILTAVFRQMAGLQTFETNALGSCHGHPPRPNGQFPRAATANAAAEDVTRSAFFHVERDSFLGDLRCSDLPTDLSPSSSKGLVSKFACH</sequence>
<comment type="caution">
    <text evidence="1">The sequence shown here is derived from an EMBL/GenBank/DDBJ whole genome shotgun (WGS) entry which is preliminary data.</text>
</comment>
<dbReference type="AlphaFoldDB" id="A0A0V0YST0"/>
<organism evidence="1 2">
    <name type="scientific">Trichinella patagoniensis</name>
    <dbReference type="NCBI Taxonomy" id="990121"/>
    <lineage>
        <taxon>Eukaryota</taxon>
        <taxon>Metazoa</taxon>
        <taxon>Ecdysozoa</taxon>
        <taxon>Nematoda</taxon>
        <taxon>Enoplea</taxon>
        <taxon>Dorylaimia</taxon>
        <taxon>Trichinellida</taxon>
        <taxon>Trichinellidae</taxon>
        <taxon>Trichinella</taxon>
    </lineage>
</organism>
<dbReference type="Proteomes" id="UP000054783">
    <property type="component" value="Unassembled WGS sequence"/>
</dbReference>
<evidence type="ECO:0000313" key="1">
    <source>
        <dbReference type="EMBL" id="KRY03314.1"/>
    </source>
</evidence>
<name>A0A0V0YST0_9BILA</name>
<evidence type="ECO:0000313" key="2">
    <source>
        <dbReference type="Proteomes" id="UP000054783"/>
    </source>
</evidence>
<proteinExistence type="predicted"/>
<dbReference type="EMBL" id="JYDQ01002926">
    <property type="protein sequence ID" value="KRY03314.1"/>
    <property type="molecule type" value="Genomic_DNA"/>
</dbReference>